<dbReference type="Pfam" id="PF17863">
    <property type="entry name" value="AAA_lid_2"/>
    <property type="match status" value="1"/>
</dbReference>
<dbReference type="InterPro" id="IPR041628">
    <property type="entry name" value="ChlI/MoxR_AAA_lid"/>
</dbReference>
<comment type="caution">
    <text evidence="2">The sequence shown here is derived from an EMBL/GenBank/DDBJ whole genome shotgun (WGS) entry which is preliminary data.</text>
</comment>
<sequence length="309" mass="34508">MNERLQALLQEYEQRIVGQSKNLRLLLSSILVGGHVLLEGVPGTGKTQMVRTLARLLGGDFNRIQFTPDLLPSDITGSMVYNMKEGNFYTLKGPIFTNVLLADEINRTPAKTQAALLEAMEEKQLTIQGETYQLPNPFFVVATQNPVEFEGTYPLPEAQQDRFMFKLNIEFPSLEEETNVVKQVIEAVSPIAEPEPFLDMETFLSMSKEIEQVTINDSLYDYMMQIVRKTRDADAIRHGASTRAAISIAKASRAWAYLAGRDYVTPDDVKVVAAPALRHRIILAPHMELEGATNEQIIQDVVGAVAVPR</sequence>
<dbReference type="RefSeq" id="WP_377351897.1">
    <property type="nucleotide sequence ID" value="NZ_JBHLTP010000024.1"/>
</dbReference>
<name>A0ABV6LUF3_9BACI</name>
<evidence type="ECO:0000259" key="1">
    <source>
        <dbReference type="SMART" id="SM00382"/>
    </source>
</evidence>
<keyword evidence="3" id="KW-1185">Reference proteome</keyword>
<dbReference type="InterPro" id="IPR027417">
    <property type="entry name" value="P-loop_NTPase"/>
</dbReference>
<dbReference type="EMBL" id="JBHLTP010000024">
    <property type="protein sequence ID" value="MFC0526044.1"/>
    <property type="molecule type" value="Genomic_DNA"/>
</dbReference>
<dbReference type="InterPro" id="IPR011703">
    <property type="entry name" value="ATPase_AAA-3"/>
</dbReference>
<feature type="domain" description="AAA+ ATPase" evidence="1">
    <location>
        <begin position="32"/>
        <end position="173"/>
    </location>
</feature>
<dbReference type="InterPro" id="IPR003593">
    <property type="entry name" value="AAA+_ATPase"/>
</dbReference>
<dbReference type="SMART" id="SM00382">
    <property type="entry name" value="AAA"/>
    <property type="match status" value="1"/>
</dbReference>
<dbReference type="Pfam" id="PF07726">
    <property type="entry name" value="AAA_3"/>
    <property type="match status" value="1"/>
</dbReference>
<accession>A0ABV6LUF3</accession>
<dbReference type="Gene3D" id="3.40.50.300">
    <property type="entry name" value="P-loop containing nucleotide triphosphate hydrolases"/>
    <property type="match status" value="1"/>
</dbReference>
<dbReference type="PANTHER" id="PTHR42759">
    <property type="entry name" value="MOXR FAMILY PROTEIN"/>
    <property type="match status" value="1"/>
</dbReference>
<proteinExistence type="predicted"/>
<dbReference type="InterPro" id="IPR050764">
    <property type="entry name" value="CbbQ/NirQ/NorQ/GpvN"/>
</dbReference>
<dbReference type="Proteomes" id="UP001589836">
    <property type="component" value="Unassembled WGS sequence"/>
</dbReference>
<dbReference type="CDD" id="cd00009">
    <property type="entry name" value="AAA"/>
    <property type="match status" value="1"/>
</dbReference>
<evidence type="ECO:0000313" key="2">
    <source>
        <dbReference type="EMBL" id="MFC0526044.1"/>
    </source>
</evidence>
<dbReference type="Gene3D" id="1.10.8.80">
    <property type="entry name" value="Magnesium chelatase subunit I, C-Terminal domain"/>
    <property type="match status" value="1"/>
</dbReference>
<dbReference type="SUPFAM" id="SSF52540">
    <property type="entry name" value="P-loop containing nucleoside triphosphate hydrolases"/>
    <property type="match status" value="1"/>
</dbReference>
<dbReference type="PIRSF" id="PIRSF002849">
    <property type="entry name" value="AAA_ATPase_chaperone_MoxR_prd"/>
    <property type="match status" value="1"/>
</dbReference>
<evidence type="ECO:0000313" key="3">
    <source>
        <dbReference type="Proteomes" id="UP001589836"/>
    </source>
</evidence>
<reference evidence="2 3" key="1">
    <citation type="submission" date="2024-09" db="EMBL/GenBank/DDBJ databases">
        <authorList>
            <person name="Sun Q."/>
            <person name="Mori K."/>
        </authorList>
    </citation>
    <scope>NUCLEOTIDE SEQUENCE [LARGE SCALE GENOMIC DNA]</scope>
    <source>
        <strain evidence="2 3">NCAIM B.02529</strain>
    </source>
</reference>
<protein>
    <submittedName>
        <fullName evidence="2">AAA family ATPase</fullName>
    </submittedName>
</protein>
<organism evidence="2 3">
    <name type="scientific">Pontibacillus salicampi</name>
    <dbReference type="NCBI Taxonomy" id="1449801"/>
    <lineage>
        <taxon>Bacteria</taxon>
        <taxon>Bacillati</taxon>
        <taxon>Bacillota</taxon>
        <taxon>Bacilli</taxon>
        <taxon>Bacillales</taxon>
        <taxon>Bacillaceae</taxon>
        <taxon>Pontibacillus</taxon>
    </lineage>
</organism>
<gene>
    <name evidence="2" type="ORF">ACFFGV_20930</name>
</gene>
<dbReference type="PANTHER" id="PTHR42759:SF1">
    <property type="entry name" value="MAGNESIUM-CHELATASE SUBUNIT CHLD"/>
    <property type="match status" value="1"/>
</dbReference>